<evidence type="ECO:0000313" key="4">
    <source>
        <dbReference type="Proteomes" id="UP000664073"/>
    </source>
</evidence>
<protein>
    <submittedName>
        <fullName evidence="3">Alpha/beta hydrolase</fullName>
    </submittedName>
</protein>
<dbReference type="RefSeq" id="WP_207845751.1">
    <property type="nucleotide sequence ID" value="NZ_JAFVMH010000003.1"/>
</dbReference>
<reference evidence="3" key="1">
    <citation type="submission" date="2021-03" db="EMBL/GenBank/DDBJ databases">
        <title>The complete genome sequence of Acetobacter sp. TBRC 12339.</title>
        <authorList>
            <person name="Charoenyingcharoen P."/>
            <person name="Yukphan P."/>
        </authorList>
    </citation>
    <scope>NUCLEOTIDE SEQUENCE</scope>
    <source>
        <strain evidence="3">TBRC 12339</strain>
    </source>
</reference>
<gene>
    <name evidence="3" type="ORF">J2D77_07930</name>
</gene>
<dbReference type="InterPro" id="IPR049492">
    <property type="entry name" value="BD-FAE-like_dom"/>
</dbReference>
<keyword evidence="4" id="KW-1185">Reference proteome</keyword>
<name>A0A939KMZ0_9PROT</name>
<accession>A0A939KMZ0</accession>
<comment type="caution">
    <text evidence="3">The sequence shown here is derived from an EMBL/GenBank/DDBJ whole genome shotgun (WGS) entry which is preliminary data.</text>
</comment>
<proteinExistence type="predicted"/>
<dbReference type="InterPro" id="IPR029058">
    <property type="entry name" value="AB_hydrolase_fold"/>
</dbReference>
<dbReference type="InterPro" id="IPR050300">
    <property type="entry name" value="GDXG_lipolytic_enzyme"/>
</dbReference>
<evidence type="ECO:0000259" key="2">
    <source>
        <dbReference type="Pfam" id="PF20434"/>
    </source>
</evidence>
<sequence length="299" mass="31669">MNDVDGPVYQYMTGQAQPSYAELLPGFEARSAAVREAGLANGTAFVDIAYASAPRCQFDLFIAHTPASAVPSGAVLYLHAGYWQSRDKSQFSFLAPAFNAMGQDVAIANYPLCPDVTVANISVVLRRAVVAVLSRLARMGRGQDRLTIIGHSAGAHLAVELALADWDRPLLAGDSTLQADTTLRGPACPVRAIVGLSGVYDLRPLLQTPLNDKLCLNAETARVASPVLRVHPVGVPALFAVGTKETQAFHAQTDIMAHAWRQAGMGADTLHVSGADHFSLLDDIAGQGALFTAIRQVVA</sequence>
<dbReference type="EMBL" id="JAFVMH010000003">
    <property type="protein sequence ID" value="MBO1325075.1"/>
    <property type="molecule type" value="Genomic_DNA"/>
</dbReference>
<dbReference type="Proteomes" id="UP000664073">
    <property type="component" value="Unassembled WGS sequence"/>
</dbReference>
<dbReference type="AlphaFoldDB" id="A0A939KMZ0"/>
<evidence type="ECO:0000313" key="3">
    <source>
        <dbReference type="EMBL" id="MBO1325075.1"/>
    </source>
</evidence>
<dbReference type="GO" id="GO:0016787">
    <property type="term" value="F:hydrolase activity"/>
    <property type="evidence" value="ECO:0007669"/>
    <property type="project" value="UniProtKB-KW"/>
</dbReference>
<organism evidence="3 4">
    <name type="scientific">Acetobacter garciniae</name>
    <dbReference type="NCBI Taxonomy" id="2817435"/>
    <lineage>
        <taxon>Bacteria</taxon>
        <taxon>Pseudomonadati</taxon>
        <taxon>Pseudomonadota</taxon>
        <taxon>Alphaproteobacteria</taxon>
        <taxon>Acetobacterales</taxon>
        <taxon>Acetobacteraceae</taxon>
        <taxon>Acetobacter</taxon>
    </lineage>
</organism>
<dbReference type="Gene3D" id="3.40.50.1820">
    <property type="entry name" value="alpha/beta hydrolase"/>
    <property type="match status" value="1"/>
</dbReference>
<dbReference type="PANTHER" id="PTHR48081:SF33">
    <property type="entry name" value="KYNURENINE FORMAMIDASE"/>
    <property type="match status" value="1"/>
</dbReference>
<dbReference type="SUPFAM" id="SSF53474">
    <property type="entry name" value="alpha/beta-Hydrolases"/>
    <property type="match status" value="1"/>
</dbReference>
<evidence type="ECO:0000256" key="1">
    <source>
        <dbReference type="ARBA" id="ARBA00022801"/>
    </source>
</evidence>
<keyword evidence="1 3" id="KW-0378">Hydrolase</keyword>
<dbReference type="Pfam" id="PF20434">
    <property type="entry name" value="BD-FAE"/>
    <property type="match status" value="1"/>
</dbReference>
<dbReference type="PANTHER" id="PTHR48081">
    <property type="entry name" value="AB HYDROLASE SUPERFAMILY PROTEIN C4A8.06C"/>
    <property type="match status" value="1"/>
</dbReference>
<feature type="domain" description="BD-FAE-like" evidence="2">
    <location>
        <begin position="68"/>
        <end position="257"/>
    </location>
</feature>